<organism evidence="9 10">
    <name type="scientific">Chlorogloeopsis fritschii PCC 6912</name>
    <dbReference type="NCBI Taxonomy" id="211165"/>
    <lineage>
        <taxon>Bacteria</taxon>
        <taxon>Bacillati</taxon>
        <taxon>Cyanobacteriota</taxon>
        <taxon>Cyanophyceae</taxon>
        <taxon>Nostocales</taxon>
        <taxon>Chlorogloeopsidaceae</taxon>
        <taxon>Chlorogloeopsis</taxon>
    </lineage>
</organism>
<dbReference type="STRING" id="211165.GCA_000317285_06325"/>
<accession>A0A3S0XUD1</accession>
<dbReference type="EMBL" id="RSCJ01000016">
    <property type="protein sequence ID" value="RUR77892.1"/>
    <property type="molecule type" value="Genomic_DNA"/>
</dbReference>
<dbReference type="InterPro" id="IPR001898">
    <property type="entry name" value="SLC13A/DASS"/>
</dbReference>
<feature type="transmembrane region" description="Helical" evidence="8">
    <location>
        <begin position="130"/>
        <end position="151"/>
    </location>
</feature>
<comment type="similarity">
    <text evidence="2">Belongs to the SLC13A/DASS transporter (TC 2.A.47) family. NADC subfamily.</text>
</comment>
<dbReference type="OrthoDB" id="9156049at2"/>
<evidence type="ECO:0000313" key="9">
    <source>
        <dbReference type="EMBL" id="RUR77892.1"/>
    </source>
</evidence>
<evidence type="ECO:0000256" key="3">
    <source>
        <dbReference type="ARBA" id="ARBA00020150"/>
    </source>
</evidence>
<feature type="transmembrane region" description="Helical" evidence="8">
    <location>
        <begin position="260"/>
        <end position="282"/>
    </location>
</feature>
<feature type="transmembrane region" description="Helical" evidence="8">
    <location>
        <begin position="303"/>
        <end position="321"/>
    </location>
</feature>
<sequence>MTKASASKSVSRQTESDKASLWSRFDAKRLQQVTTTASGTQHQASGKTKKRKFRWVVDAVLPLALTTIAGIAVLLPSSLPHPARLALFAFLLAAILWSTTSISADYIALFTMMLLVLVGGTSQEQLFDALASDVVWLMIGAFVLGGAVQKTGLAGRLTQLVVSRAKTVKGVFWLLVTVLIPMSFLIPSTSGRAAVAIPVFRSITSATSDRRIIRALALLMPTIILVSTIVALVGAGSHLIANDLLQQITKQRISFTQWVIYGLPFGVVASYASCWVIMRLFLDEARLNQELDISQGKSKPLSRSEWITLIVVGVMIALWLTEAWHGFEIATVTVVGALILTLPGIGVLKWKEGIKSVSWNLVIFVGAALVLGRALIDSGAAQWIIDRLFTISTIANTDSRSLILVSLAFISLTSHIYMTSHTARAAALVPALLYLGNSLQLNPVAVMFISTVGMDYCLTFPVSSKALLMFQELEGQTYKPTDLLRLSSALLPVHLGLMVLFYYSYWRWVGLSL</sequence>
<name>A0A3S0XUD1_CHLFR</name>
<comment type="subcellular location">
    <subcellularLocation>
        <location evidence="1">Membrane</location>
        <topology evidence="1">Multi-pass membrane protein</topology>
    </subcellularLocation>
</comment>
<evidence type="ECO:0000256" key="6">
    <source>
        <dbReference type="ARBA" id="ARBA00023136"/>
    </source>
</evidence>
<dbReference type="AlphaFoldDB" id="A0A3S0XUD1"/>
<dbReference type="Proteomes" id="UP000268857">
    <property type="component" value="Unassembled WGS sequence"/>
</dbReference>
<evidence type="ECO:0000256" key="7">
    <source>
        <dbReference type="ARBA" id="ARBA00031174"/>
    </source>
</evidence>
<feature type="transmembrane region" description="Helical" evidence="8">
    <location>
        <begin position="357"/>
        <end position="376"/>
    </location>
</feature>
<keyword evidence="6 8" id="KW-0472">Membrane</keyword>
<keyword evidence="4 8" id="KW-0812">Transmembrane</keyword>
<evidence type="ECO:0000313" key="10">
    <source>
        <dbReference type="Proteomes" id="UP000268857"/>
    </source>
</evidence>
<feature type="transmembrane region" description="Helical" evidence="8">
    <location>
        <begin position="171"/>
        <end position="195"/>
    </location>
</feature>
<dbReference type="PANTHER" id="PTHR10283">
    <property type="entry name" value="SOLUTE CARRIER FAMILY 13 MEMBER"/>
    <property type="match status" value="1"/>
</dbReference>
<evidence type="ECO:0000256" key="8">
    <source>
        <dbReference type="SAM" id="Phobius"/>
    </source>
</evidence>
<feature type="transmembrane region" description="Helical" evidence="8">
    <location>
        <begin position="55"/>
        <end position="75"/>
    </location>
</feature>
<evidence type="ECO:0000256" key="2">
    <source>
        <dbReference type="ARBA" id="ARBA00006772"/>
    </source>
</evidence>
<feature type="transmembrane region" description="Helical" evidence="8">
    <location>
        <begin position="216"/>
        <end position="240"/>
    </location>
</feature>
<dbReference type="PANTHER" id="PTHR10283:SF82">
    <property type="entry name" value="SOLUTE CARRIER FAMILY 13 MEMBER 2"/>
    <property type="match status" value="1"/>
</dbReference>
<dbReference type="GO" id="GO:0005886">
    <property type="term" value="C:plasma membrane"/>
    <property type="evidence" value="ECO:0007669"/>
    <property type="project" value="TreeGrafter"/>
</dbReference>
<reference evidence="9 10" key="1">
    <citation type="journal article" date="2019" name="Genome Biol. Evol.">
        <title>Day and night: Metabolic profiles and evolutionary relationships of six axenic non-marine cyanobacteria.</title>
        <authorList>
            <person name="Will S.E."/>
            <person name="Henke P."/>
            <person name="Boedeker C."/>
            <person name="Huang S."/>
            <person name="Brinkmann H."/>
            <person name="Rohde M."/>
            <person name="Jarek M."/>
            <person name="Friedl T."/>
            <person name="Seufert S."/>
            <person name="Schumacher M."/>
            <person name="Overmann J."/>
            <person name="Neumann-Schaal M."/>
            <person name="Petersen J."/>
        </authorList>
    </citation>
    <scope>NUCLEOTIDE SEQUENCE [LARGE SCALE GENOMIC DNA]</scope>
    <source>
        <strain evidence="9 10">PCC 6912</strain>
    </source>
</reference>
<dbReference type="Pfam" id="PF00939">
    <property type="entry name" value="Na_sulph_symp"/>
    <property type="match status" value="1"/>
</dbReference>
<feature type="transmembrane region" description="Helical" evidence="8">
    <location>
        <begin position="483"/>
        <end position="505"/>
    </location>
</feature>
<evidence type="ECO:0000256" key="5">
    <source>
        <dbReference type="ARBA" id="ARBA00022989"/>
    </source>
</evidence>
<feature type="transmembrane region" description="Helical" evidence="8">
    <location>
        <begin position="327"/>
        <end position="345"/>
    </location>
</feature>
<evidence type="ECO:0000256" key="4">
    <source>
        <dbReference type="ARBA" id="ARBA00022692"/>
    </source>
</evidence>
<keyword evidence="10" id="KW-1185">Reference proteome</keyword>
<proteinExistence type="inferred from homology"/>
<dbReference type="RefSeq" id="WP_016876556.1">
    <property type="nucleotide sequence ID" value="NZ_AJLN01000145.1"/>
</dbReference>
<comment type="caution">
    <text evidence="9">The sequence shown here is derived from an EMBL/GenBank/DDBJ whole genome shotgun (WGS) entry which is preliminary data.</text>
</comment>
<feature type="transmembrane region" description="Helical" evidence="8">
    <location>
        <begin position="87"/>
        <end position="118"/>
    </location>
</feature>
<dbReference type="GO" id="GO:0008514">
    <property type="term" value="F:organic anion transmembrane transporter activity"/>
    <property type="evidence" value="ECO:0007669"/>
    <property type="project" value="UniProtKB-ARBA"/>
</dbReference>
<keyword evidence="5 8" id="KW-1133">Transmembrane helix</keyword>
<dbReference type="GO" id="GO:1905039">
    <property type="term" value="P:carboxylic acid transmembrane transport"/>
    <property type="evidence" value="ECO:0007669"/>
    <property type="project" value="UniProtKB-ARBA"/>
</dbReference>
<evidence type="ECO:0000256" key="1">
    <source>
        <dbReference type="ARBA" id="ARBA00004141"/>
    </source>
</evidence>
<gene>
    <name evidence="9" type="ORF">PCC6912_37730</name>
</gene>
<protein>
    <recommendedName>
        <fullName evidence="3">Sodium-dependent dicarboxylate transporter SdcS</fullName>
    </recommendedName>
    <alternativeName>
        <fullName evidence="7">Na(+)/dicarboxylate symporter</fullName>
    </alternativeName>
</protein>